<sequence>MFIASTASWRNASAAICASITCAAWSSRAMEPIGPESPGATTDNFTASAAAATAPRRAPTSASTAANSSMDSA</sequence>
<feature type="region of interest" description="Disordered" evidence="1">
    <location>
        <begin position="30"/>
        <end position="73"/>
    </location>
</feature>
<evidence type="ECO:0000313" key="2">
    <source>
        <dbReference type="EMBL" id="MFC4377011.1"/>
    </source>
</evidence>
<protein>
    <recommendedName>
        <fullName evidence="4">Secreted protein</fullName>
    </recommendedName>
</protein>
<keyword evidence="3" id="KW-1185">Reference proteome</keyword>
<feature type="compositionally biased region" description="Low complexity" evidence="1">
    <location>
        <begin position="40"/>
        <end position="73"/>
    </location>
</feature>
<evidence type="ECO:0000313" key="3">
    <source>
        <dbReference type="Proteomes" id="UP001595844"/>
    </source>
</evidence>
<reference evidence="3" key="1">
    <citation type="journal article" date="2019" name="Int. J. Syst. Evol. Microbiol.">
        <title>The Global Catalogue of Microorganisms (GCM) 10K type strain sequencing project: providing services to taxonomists for standard genome sequencing and annotation.</title>
        <authorList>
            <consortium name="The Broad Institute Genomics Platform"/>
            <consortium name="The Broad Institute Genome Sequencing Center for Infectious Disease"/>
            <person name="Wu L."/>
            <person name="Ma J."/>
        </authorList>
    </citation>
    <scope>NUCLEOTIDE SEQUENCE [LARGE SCALE GENOMIC DNA]</scope>
    <source>
        <strain evidence="3">IBRC-M 10490</strain>
    </source>
</reference>
<proteinExistence type="predicted"/>
<comment type="caution">
    <text evidence="2">The sequence shown here is derived from an EMBL/GenBank/DDBJ whole genome shotgun (WGS) entry which is preliminary data.</text>
</comment>
<name>A0ABV8VMJ3_9NOCA</name>
<evidence type="ECO:0008006" key="4">
    <source>
        <dbReference type="Google" id="ProtNLM"/>
    </source>
</evidence>
<dbReference type="RefSeq" id="WP_378566903.1">
    <property type="nucleotide sequence ID" value="NZ_JBHSDL010000028.1"/>
</dbReference>
<gene>
    <name evidence="2" type="ORF">ACFO5K_23270</name>
</gene>
<accession>A0ABV8VMJ3</accession>
<dbReference type="Proteomes" id="UP001595844">
    <property type="component" value="Unassembled WGS sequence"/>
</dbReference>
<dbReference type="EMBL" id="JBHSDL010000028">
    <property type="protein sequence ID" value="MFC4377011.1"/>
    <property type="molecule type" value="Genomic_DNA"/>
</dbReference>
<evidence type="ECO:0000256" key="1">
    <source>
        <dbReference type="SAM" id="MobiDB-lite"/>
    </source>
</evidence>
<organism evidence="2 3">
    <name type="scientific">Nocardia halotolerans</name>
    <dbReference type="NCBI Taxonomy" id="1755878"/>
    <lineage>
        <taxon>Bacteria</taxon>
        <taxon>Bacillati</taxon>
        <taxon>Actinomycetota</taxon>
        <taxon>Actinomycetes</taxon>
        <taxon>Mycobacteriales</taxon>
        <taxon>Nocardiaceae</taxon>
        <taxon>Nocardia</taxon>
    </lineage>
</organism>